<dbReference type="SMART" id="SM00028">
    <property type="entry name" value="TPR"/>
    <property type="match status" value="3"/>
</dbReference>
<proteinExistence type="predicted"/>
<feature type="repeat" description="TPR" evidence="3">
    <location>
        <begin position="184"/>
        <end position="217"/>
    </location>
</feature>
<dbReference type="Proteomes" id="UP000198771">
    <property type="component" value="Unassembled WGS sequence"/>
</dbReference>
<keyword evidence="1" id="KW-0677">Repeat</keyword>
<feature type="repeat" description="TPR" evidence="3">
    <location>
        <begin position="218"/>
        <end position="251"/>
    </location>
</feature>
<organism evidence="4 5">
    <name type="scientific">Desulfonatronum thiosulfatophilum</name>
    <dbReference type="NCBI Taxonomy" id="617002"/>
    <lineage>
        <taxon>Bacteria</taxon>
        <taxon>Pseudomonadati</taxon>
        <taxon>Thermodesulfobacteriota</taxon>
        <taxon>Desulfovibrionia</taxon>
        <taxon>Desulfovibrionales</taxon>
        <taxon>Desulfonatronaceae</taxon>
        <taxon>Desulfonatronum</taxon>
    </lineage>
</organism>
<sequence length="267" mass="30322">MSTELIKARSALSGIGTLLKQEKVLPAVLALHDALGLITRTPLIKSERAEFERSVETSVYKLNNDPNLRKVYPILLSYTPGAESELQGMLRELLGELQESAVADARKLLAERERQKQEGLAKGRQMVIEGQIEQATHLFEKMIKYYHDDMELKVDIGELFLETGHVEKAFDYLITTLGHKPESVHILNRIGMGLRKLRKYTEAEECFQQALKMSDDDERLFFNLGRVHIDSCQWDKAAEAASKALSINPGLEHAQKMRDFALRKKES</sequence>
<evidence type="ECO:0000256" key="1">
    <source>
        <dbReference type="ARBA" id="ARBA00022737"/>
    </source>
</evidence>
<dbReference type="EMBL" id="FMXO01000010">
    <property type="protein sequence ID" value="SDB39617.1"/>
    <property type="molecule type" value="Genomic_DNA"/>
</dbReference>
<dbReference type="RefSeq" id="WP_092120548.1">
    <property type="nucleotide sequence ID" value="NZ_FMXO01000010.1"/>
</dbReference>
<reference evidence="4 5" key="1">
    <citation type="submission" date="2016-10" db="EMBL/GenBank/DDBJ databases">
        <authorList>
            <person name="de Groot N.N."/>
        </authorList>
    </citation>
    <scope>NUCLEOTIDE SEQUENCE [LARGE SCALE GENOMIC DNA]</scope>
    <source>
        <strain evidence="4 5">ASO4-2</strain>
    </source>
</reference>
<dbReference type="PANTHER" id="PTHR44186">
    <property type="match status" value="1"/>
</dbReference>
<accession>A0A1G6D387</accession>
<evidence type="ECO:0000313" key="4">
    <source>
        <dbReference type="EMBL" id="SDB39617.1"/>
    </source>
</evidence>
<dbReference type="Gene3D" id="1.25.40.10">
    <property type="entry name" value="Tetratricopeptide repeat domain"/>
    <property type="match status" value="1"/>
</dbReference>
<evidence type="ECO:0000256" key="3">
    <source>
        <dbReference type="PROSITE-ProRule" id="PRU00339"/>
    </source>
</evidence>
<dbReference type="OrthoDB" id="5502572at2"/>
<evidence type="ECO:0000313" key="5">
    <source>
        <dbReference type="Proteomes" id="UP000198771"/>
    </source>
</evidence>
<dbReference type="InterPro" id="IPR011990">
    <property type="entry name" value="TPR-like_helical_dom_sf"/>
</dbReference>
<dbReference type="PANTHER" id="PTHR44186:SF1">
    <property type="entry name" value="BARDET-BIEDL SYNDROME 4 PROTEIN"/>
    <property type="match status" value="1"/>
</dbReference>
<name>A0A1G6D387_9BACT</name>
<dbReference type="STRING" id="617002.SAMN05660653_01882"/>
<dbReference type="PROSITE" id="PS50005">
    <property type="entry name" value="TPR"/>
    <property type="match status" value="2"/>
</dbReference>
<dbReference type="AlphaFoldDB" id="A0A1G6D387"/>
<dbReference type="SUPFAM" id="SSF48452">
    <property type="entry name" value="TPR-like"/>
    <property type="match status" value="1"/>
</dbReference>
<dbReference type="Pfam" id="PF13424">
    <property type="entry name" value="TPR_12"/>
    <property type="match status" value="1"/>
</dbReference>
<protein>
    <submittedName>
        <fullName evidence="4">Tetratricopeptide repeat-containing protein</fullName>
    </submittedName>
</protein>
<keyword evidence="2 3" id="KW-0802">TPR repeat</keyword>
<dbReference type="InterPro" id="IPR019734">
    <property type="entry name" value="TPR_rpt"/>
</dbReference>
<evidence type="ECO:0000256" key="2">
    <source>
        <dbReference type="ARBA" id="ARBA00022803"/>
    </source>
</evidence>
<keyword evidence="5" id="KW-1185">Reference proteome</keyword>
<gene>
    <name evidence="4" type="ORF">SAMN05660653_01882</name>
</gene>